<reference evidence="1 2" key="1">
    <citation type="submission" date="2024-05" db="EMBL/GenBank/DDBJ databases">
        <authorList>
            <person name="Wallberg A."/>
        </authorList>
    </citation>
    <scope>NUCLEOTIDE SEQUENCE [LARGE SCALE GENOMIC DNA]</scope>
</reference>
<dbReference type="Proteomes" id="UP001497623">
    <property type="component" value="Unassembled WGS sequence"/>
</dbReference>
<sequence>LDNLEYEINDITFTAKYFTNCAKGTPMWEIKESKTVYIPLIGLSHFEIKLNSDQPFHPKLILNNISIPLWYEAEQTIGESVKRILPPKEYPIEVIKQKETLQIY</sequence>
<protein>
    <recommendedName>
        <fullName evidence="3">Vitellogenin</fullName>
    </recommendedName>
</protein>
<organism evidence="1 2">
    <name type="scientific">Meganyctiphanes norvegica</name>
    <name type="common">Northern krill</name>
    <name type="synonym">Thysanopoda norvegica</name>
    <dbReference type="NCBI Taxonomy" id="48144"/>
    <lineage>
        <taxon>Eukaryota</taxon>
        <taxon>Metazoa</taxon>
        <taxon>Ecdysozoa</taxon>
        <taxon>Arthropoda</taxon>
        <taxon>Crustacea</taxon>
        <taxon>Multicrustacea</taxon>
        <taxon>Malacostraca</taxon>
        <taxon>Eumalacostraca</taxon>
        <taxon>Eucarida</taxon>
        <taxon>Euphausiacea</taxon>
        <taxon>Euphausiidae</taxon>
        <taxon>Meganyctiphanes</taxon>
    </lineage>
</organism>
<dbReference type="AlphaFoldDB" id="A0AAV2SXZ0"/>
<keyword evidence="2" id="KW-1185">Reference proteome</keyword>
<comment type="caution">
    <text evidence="1">The sequence shown here is derived from an EMBL/GenBank/DDBJ whole genome shotgun (WGS) entry which is preliminary data.</text>
</comment>
<name>A0AAV2SXZ0_MEGNR</name>
<feature type="non-terminal residue" evidence="1">
    <location>
        <position position="1"/>
    </location>
</feature>
<evidence type="ECO:0000313" key="1">
    <source>
        <dbReference type="EMBL" id="CAL4259220.1"/>
    </source>
</evidence>
<evidence type="ECO:0008006" key="3">
    <source>
        <dbReference type="Google" id="ProtNLM"/>
    </source>
</evidence>
<dbReference type="EMBL" id="CAXKWB010205229">
    <property type="protein sequence ID" value="CAL4259220.1"/>
    <property type="molecule type" value="Genomic_DNA"/>
</dbReference>
<proteinExistence type="predicted"/>
<evidence type="ECO:0000313" key="2">
    <source>
        <dbReference type="Proteomes" id="UP001497623"/>
    </source>
</evidence>
<gene>
    <name evidence="1" type="ORF">MNOR_LOCUS42147</name>
</gene>
<feature type="non-terminal residue" evidence="1">
    <location>
        <position position="104"/>
    </location>
</feature>
<accession>A0AAV2SXZ0</accession>